<dbReference type="Proteomes" id="UP000076004">
    <property type="component" value="Chromosome 13"/>
</dbReference>
<accession>A0A151LD40</accession>
<dbReference type="VEuPathDB" id="PlasmoDB:PGABG01_1306100"/>
<evidence type="ECO:0000259" key="4">
    <source>
        <dbReference type="Pfam" id="PF00808"/>
    </source>
</evidence>
<evidence type="ECO:0000313" key="5">
    <source>
        <dbReference type="EMBL" id="KYN96883.1"/>
    </source>
</evidence>
<dbReference type="VEuPathDB" id="PlasmoDB:PGSY75_1308100"/>
<dbReference type="EMBL" id="LVLB01000014">
    <property type="protein sequence ID" value="KYN96883.1"/>
    <property type="molecule type" value="Genomic_DNA"/>
</dbReference>
<evidence type="ECO:0000256" key="2">
    <source>
        <dbReference type="ARBA" id="ARBA00023242"/>
    </source>
</evidence>
<dbReference type="GO" id="GO:0008622">
    <property type="term" value="C:epsilon DNA polymerase complex"/>
    <property type="evidence" value="ECO:0007669"/>
    <property type="project" value="TreeGrafter"/>
</dbReference>
<dbReference type="EMBL" id="LT969436">
    <property type="protein sequence ID" value="SOV17233.1"/>
    <property type="molecule type" value="Genomic_DNA"/>
</dbReference>
<dbReference type="CDD" id="cd22928">
    <property type="entry name" value="HFD_POLE3_DPB4"/>
    <property type="match status" value="1"/>
</dbReference>
<gene>
    <name evidence="6" type="ORF">PGABG01_1306100</name>
    <name evidence="5" type="ORF">PGSY75_1308100</name>
</gene>
<dbReference type="Gene3D" id="1.10.20.10">
    <property type="entry name" value="Histone, subunit A"/>
    <property type="match status" value="1"/>
</dbReference>
<dbReference type="GO" id="GO:0031490">
    <property type="term" value="F:chromatin DNA binding"/>
    <property type="evidence" value="ECO:0007669"/>
    <property type="project" value="TreeGrafter"/>
</dbReference>
<dbReference type="RefSeq" id="XP_018639888.1">
    <property type="nucleotide sequence ID" value="XM_018787146.1"/>
</dbReference>
<proteinExistence type="predicted"/>
<dbReference type="GO" id="GO:0008623">
    <property type="term" value="C:CHRAC"/>
    <property type="evidence" value="ECO:0007669"/>
    <property type="project" value="TreeGrafter"/>
</dbReference>
<dbReference type="GeneID" id="29777738"/>
<evidence type="ECO:0000256" key="1">
    <source>
        <dbReference type="ARBA" id="ARBA00004123"/>
    </source>
</evidence>
<feature type="compositionally biased region" description="Basic and acidic residues" evidence="3">
    <location>
        <begin position="130"/>
        <end position="141"/>
    </location>
</feature>
<evidence type="ECO:0000256" key="3">
    <source>
        <dbReference type="SAM" id="MobiDB-lite"/>
    </source>
</evidence>
<dbReference type="GO" id="GO:0006974">
    <property type="term" value="P:DNA damage response"/>
    <property type="evidence" value="ECO:0007669"/>
    <property type="project" value="TreeGrafter"/>
</dbReference>
<dbReference type="AlphaFoldDB" id="A0A151LD40"/>
<dbReference type="GO" id="GO:0006272">
    <property type="term" value="P:leading strand elongation"/>
    <property type="evidence" value="ECO:0007669"/>
    <property type="project" value="TreeGrafter"/>
</dbReference>
<dbReference type="Pfam" id="PF00808">
    <property type="entry name" value="CBFD_NFYB_HMF"/>
    <property type="match status" value="1"/>
</dbReference>
<reference evidence="6" key="2">
    <citation type="submission" date="2016-09" db="EMBL/GenBank/DDBJ databases">
        <authorList>
            <consortium name="Pathogen Informatics"/>
            <person name="Sun Q."/>
            <person name="Inoue M."/>
        </authorList>
    </citation>
    <scope>NUCLEOTIDE SEQUENCE</scope>
</reference>
<dbReference type="PANTHER" id="PTHR46172:SF1">
    <property type="entry name" value="DNA POLYMERASE EPSILON SUBUNIT 3"/>
    <property type="match status" value="1"/>
</dbReference>
<dbReference type="InterPro" id="IPR009072">
    <property type="entry name" value="Histone-fold"/>
</dbReference>
<dbReference type="PANTHER" id="PTHR46172">
    <property type="entry name" value="DNA POLYMERASE EPSILON SUBUNIT 3"/>
    <property type="match status" value="1"/>
</dbReference>
<dbReference type="SUPFAM" id="SSF47113">
    <property type="entry name" value="Histone-fold"/>
    <property type="match status" value="1"/>
</dbReference>
<name>A0A151LD40_9APIC</name>
<sequence>MENKNNEEQTNKIKETLFGLSTGIIQKAINNNVDLKNYRMRREALETLGKCLSMFILYITDGAMEYCENEKRSTILVRDILNSLDDSLFLDIHDELKRQLTIQEETNRTEISKVSENIQAQYAENNELDNNQKEGKPKNKDDDFDILLQALE</sequence>
<evidence type="ECO:0000313" key="8">
    <source>
        <dbReference type="Proteomes" id="UP000831156"/>
    </source>
</evidence>
<keyword evidence="2" id="KW-0539">Nucleus</keyword>
<comment type="subcellular location">
    <subcellularLocation>
        <location evidence="1">Nucleus</location>
    </subcellularLocation>
</comment>
<evidence type="ECO:0000313" key="6">
    <source>
        <dbReference type="EMBL" id="SOV17233.1"/>
    </source>
</evidence>
<dbReference type="InterPro" id="IPR003958">
    <property type="entry name" value="CBFA_NFYB_domain"/>
</dbReference>
<evidence type="ECO:0000313" key="7">
    <source>
        <dbReference type="Proteomes" id="UP000076004"/>
    </source>
</evidence>
<keyword evidence="8" id="KW-1185">Reference proteome</keyword>
<organism evidence="5 7">
    <name type="scientific">Plasmodium gaboni</name>
    <dbReference type="NCBI Taxonomy" id="647221"/>
    <lineage>
        <taxon>Eukaryota</taxon>
        <taxon>Sar</taxon>
        <taxon>Alveolata</taxon>
        <taxon>Apicomplexa</taxon>
        <taxon>Aconoidasida</taxon>
        <taxon>Haemosporida</taxon>
        <taxon>Plasmodiidae</taxon>
        <taxon>Plasmodium</taxon>
        <taxon>Plasmodium (Laverania)</taxon>
    </lineage>
</organism>
<dbReference type="OrthoDB" id="386949at2759"/>
<dbReference type="GO" id="GO:0031507">
    <property type="term" value="P:heterochromatin formation"/>
    <property type="evidence" value="ECO:0007669"/>
    <property type="project" value="TreeGrafter"/>
</dbReference>
<reference evidence="5 7" key="1">
    <citation type="journal article" date="2016" name="Nat. Commun.">
        <title>Genomes of cryptic chimpanzee Plasmodium species reveal key evolutionary events leading to human malaria.</title>
        <authorList>
            <person name="Sundararaman S.A."/>
            <person name="Plenderleith L.J."/>
            <person name="Liu W."/>
            <person name="Loy D.E."/>
            <person name="Learn G.H."/>
            <person name="Li Y."/>
            <person name="Shaw K.S."/>
            <person name="Ayouba A."/>
            <person name="Peeters M."/>
            <person name="Speede S."/>
            <person name="Shaw G.M."/>
            <person name="Bushman F.D."/>
            <person name="Brisson D."/>
            <person name="Rayner J.C."/>
            <person name="Sharp P.M."/>
            <person name="Hahn B.H."/>
        </authorList>
    </citation>
    <scope>NUCLEOTIDE SEQUENCE [LARGE SCALE GENOMIC DNA]</scope>
    <source>
        <strain evidence="5 7">SY75</strain>
    </source>
</reference>
<dbReference type="InterPro" id="IPR051377">
    <property type="entry name" value="DNA_Pol-Epsilon_Subunit"/>
</dbReference>
<dbReference type="GO" id="GO:0046982">
    <property type="term" value="F:protein heterodimerization activity"/>
    <property type="evidence" value="ECO:0007669"/>
    <property type="project" value="InterPro"/>
</dbReference>
<feature type="domain" description="Transcription factor CBF/NF-Y/archaeal histone" evidence="4">
    <location>
        <begin position="37"/>
        <end position="82"/>
    </location>
</feature>
<feature type="region of interest" description="Disordered" evidence="3">
    <location>
        <begin position="123"/>
        <end position="144"/>
    </location>
</feature>
<protein>
    <submittedName>
        <fullName evidence="6">CCAAT-binding transcription factor, putative</fullName>
    </submittedName>
    <submittedName>
        <fullName evidence="5">Putative CCAAT-binding transcription factor</fullName>
    </submittedName>
</protein>
<dbReference type="Proteomes" id="UP000831156">
    <property type="component" value="Chromosome 13"/>
</dbReference>
<dbReference type="KEGG" id="pgab:PGSY75_1308100"/>